<organism evidence="2">
    <name type="scientific">Oxalobacter aliiformigenes</name>
    <dbReference type="NCBI Taxonomy" id="2946593"/>
    <lineage>
        <taxon>Bacteria</taxon>
        <taxon>Pseudomonadati</taxon>
        <taxon>Pseudomonadota</taxon>
        <taxon>Betaproteobacteria</taxon>
        <taxon>Burkholderiales</taxon>
        <taxon>Oxalobacteraceae</taxon>
        <taxon>Oxalobacter</taxon>
    </lineage>
</organism>
<feature type="domain" description="Polymerase/histidinol phosphatase N-terminal" evidence="1">
    <location>
        <begin position="4"/>
        <end position="69"/>
    </location>
</feature>
<evidence type="ECO:0000313" key="4">
    <source>
        <dbReference type="Proteomes" id="UP001164794"/>
    </source>
</evidence>
<keyword evidence="4" id="KW-1185">Reference proteome</keyword>
<dbReference type="EMBL" id="CP098248">
    <property type="protein sequence ID" value="WAV96640.1"/>
    <property type="molecule type" value="Genomic_DNA"/>
</dbReference>
<dbReference type="CDD" id="cd07438">
    <property type="entry name" value="PHP_HisPPase_AMP"/>
    <property type="match status" value="1"/>
</dbReference>
<evidence type="ECO:0000313" key="3">
    <source>
        <dbReference type="EMBL" id="WAV96640.1"/>
    </source>
</evidence>
<dbReference type="Proteomes" id="UP001164794">
    <property type="component" value="Chromosome"/>
</dbReference>
<evidence type="ECO:0000313" key="2">
    <source>
        <dbReference type="EMBL" id="WAV90866.1"/>
    </source>
</evidence>
<dbReference type="RefSeq" id="WP_269264118.1">
    <property type="nucleotide sequence ID" value="NZ_CP098248.1"/>
</dbReference>
<protein>
    <submittedName>
        <fullName evidence="2">PHP domain-containing protein</fullName>
    </submittedName>
</protein>
<dbReference type="PANTHER" id="PTHR42924">
    <property type="entry name" value="EXONUCLEASE"/>
    <property type="match status" value="1"/>
</dbReference>
<gene>
    <name evidence="3" type="ORF">NB645_07380</name>
    <name evidence="2" type="ORF">NB646_08525</name>
</gene>
<evidence type="ECO:0000259" key="1">
    <source>
        <dbReference type="SMART" id="SM00481"/>
    </source>
</evidence>
<dbReference type="SUPFAM" id="SSF89550">
    <property type="entry name" value="PHP domain-like"/>
    <property type="match status" value="1"/>
</dbReference>
<dbReference type="GO" id="GO:0004534">
    <property type="term" value="F:5'-3' RNA exonuclease activity"/>
    <property type="evidence" value="ECO:0007669"/>
    <property type="project" value="TreeGrafter"/>
</dbReference>
<dbReference type="Gene3D" id="1.10.150.650">
    <property type="match status" value="1"/>
</dbReference>
<reference evidence="2" key="2">
    <citation type="journal article" date="2022" name="Front. Microbiol.">
        <title>New perspectives on an old grouping: The genomic and phenotypic variability of Oxalobacter formigenes and the implications for calcium oxalate stone prevention.</title>
        <authorList>
            <person name="Chmiel J.A."/>
            <person name="Carr C."/>
            <person name="Stuivenberg G.A."/>
            <person name="Venema R."/>
            <person name="Chanyi R.M."/>
            <person name="Al K.F."/>
            <person name="Giguere D."/>
            <person name="Say H."/>
            <person name="Akouris P.P."/>
            <person name="Dominguez Romero S.A."/>
            <person name="Kwong A."/>
            <person name="Tai V."/>
            <person name="Koval S.F."/>
            <person name="Razvi H."/>
            <person name="Bjazevic J."/>
            <person name="Burton J.P."/>
        </authorList>
    </citation>
    <scope>NUCLEOTIDE SEQUENCE</scope>
    <source>
        <strain evidence="2">OxK</strain>
    </source>
</reference>
<dbReference type="EMBL" id="CP098251">
    <property type="protein sequence ID" value="WAV90866.1"/>
    <property type="molecule type" value="Genomic_DNA"/>
</dbReference>
<dbReference type="Proteomes" id="UP001164819">
    <property type="component" value="Chromosome"/>
</dbReference>
<dbReference type="PANTHER" id="PTHR42924:SF3">
    <property type="entry name" value="POLYMERASE_HISTIDINOL PHOSPHATASE N-TERMINAL DOMAIN-CONTAINING PROTEIN"/>
    <property type="match status" value="1"/>
</dbReference>
<dbReference type="NCBIfam" id="NF041577">
    <property type="entry name" value="nside_bi_sphtase"/>
    <property type="match status" value="1"/>
</dbReference>
<dbReference type="InterPro" id="IPR003141">
    <property type="entry name" value="Pol/His_phosphatase_N"/>
</dbReference>
<accession>A0A9E9LEC5</accession>
<dbReference type="GO" id="GO:0035312">
    <property type="term" value="F:5'-3' DNA exonuclease activity"/>
    <property type="evidence" value="ECO:0007669"/>
    <property type="project" value="TreeGrafter"/>
</dbReference>
<dbReference type="InterPro" id="IPR004013">
    <property type="entry name" value="PHP_dom"/>
</dbReference>
<proteinExistence type="predicted"/>
<dbReference type="InterPro" id="IPR052018">
    <property type="entry name" value="PHP_domain"/>
</dbReference>
<dbReference type="Pfam" id="PF02811">
    <property type="entry name" value="PHP"/>
    <property type="match status" value="1"/>
</dbReference>
<dbReference type="Gene3D" id="3.20.20.140">
    <property type="entry name" value="Metal-dependent hydrolases"/>
    <property type="match status" value="1"/>
</dbReference>
<sequence>MLNIDLHSHSRVSDGVLGPADLVRRACDNGVKVLALTDHDEVAGVTEAKRTASEMGIELVSGVEISITWAGTSIHIVGLQVDEKDPVLVDMLRRNRMGRMERAQRMGERFAELGVEGAYEGALKYVTNPNLISRKHFARFLVETGVCPTISNAFDRYLKDGGPAYIRHQWATLTEAVQWILDAGGMAVVAHPGRYKIKDVALYAFLDEFKQLGGKGIEVVTGSHTPDQYLYFARLANRYGFLASVGSDFHAPGESPVDVGCLPDFPCPVEPVWKDWR</sequence>
<dbReference type="InterPro" id="IPR049742">
    <property type="entry name" value="35NBP"/>
</dbReference>
<dbReference type="SMART" id="SM00481">
    <property type="entry name" value="POLIIIAc"/>
    <property type="match status" value="1"/>
</dbReference>
<dbReference type="AlphaFoldDB" id="A0A9E9LEC5"/>
<reference evidence="3" key="1">
    <citation type="journal article" date="2022" name="Front. Microbiol.">
        <title>New perspectives on an old grouping: The genomic and phenotypic variability of Oxalobacter formigenes and the implications for calcium oxalate stone prevention.</title>
        <authorList>
            <person name="Chmiel J.A."/>
            <person name="Carr C."/>
            <person name="Stuivenberg G.A."/>
            <person name="Venema R."/>
            <person name="Chanyi R.M."/>
            <person name="Al K.F."/>
            <person name="Giguere D."/>
            <person name="Say H."/>
            <person name="Akouris P.P."/>
            <person name="Dominguez Romero S.A."/>
            <person name="Kwong A."/>
            <person name="Tai V."/>
            <person name="Koval S.F."/>
            <person name="Razvi H."/>
            <person name="Bjazevic J."/>
            <person name="Burton J.P."/>
        </authorList>
    </citation>
    <scope>NUCLEOTIDE SEQUENCE</scope>
    <source>
        <strain evidence="3">HOxNP-1</strain>
    </source>
</reference>
<dbReference type="InterPro" id="IPR016195">
    <property type="entry name" value="Pol/histidinol_Pase-like"/>
</dbReference>
<name>A0A9E9LEC5_9BURK</name>